<dbReference type="PANTHER" id="PTHR33607">
    <property type="entry name" value="ENDONUCLEASE-1"/>
    <property type="match status" value="1"/>
</dbReference>
<dbReference type="GO" id="GO:0004518">
    <property type="term" value="F:nuclease activity"/>
    <property type="evidence" value="ECO:0007669"/>
    <property type="project" value="UniProtKB-KW"/>
</dbReference>
<sequence>MRLLTVALFAGLLATAAPAQTSVFPDFTGEQLLDSLRATYTPFRTLGYNLARDQLYQYEQDADGELCGVYTGYCVELTPGADPSTDAFDKGINAEHTWPQSFGAADEPARSDLHNLFPAKEDVNSARGNKPFGEIPDAQTTTWYRGAASQSAIPTADLDEWSEDRSGLFEPREDHKGNAARAVFYFYTIYPNAITSSGDAFFDGMLQDLLSWNDMDPADDEERARSAWIETRQRSENPFVLDGTLARRAFAPETVAAEDGPEGGLAVALYPNPSVGRVTIEADGARELRAEVVDLLGRRVRVVRAAPGADRLALDLGDVPAGVYVVRVVAGGATATRRVTVVR</sequence>
<dbReference type="NCBIfam" id="TIGR04183">
    <property type="entry name" value="Por_Secre_tail"/>
    <property type="match status" value="1"/>
</dbReference>
<dbReference type="AlphaFoldDB" id="A0A271J4E1"/>
<dbReference type="PANTHER" id="PTHR33607:SF2">
    <property type="entry name" value="ENDONUCLEASE-1"/>
    <property type="match status" value="1"/>
</dbReference>
<evidence type="ECO:0000256" key="1">
    <source>
        <dbReference type="ARBA" id="ARBA00006429"/>
    </source>
</evidence>
<reference evidence="6 7" key="1">
    <citation type="submission" date="2016-11" db="EMBL/GenBank/DDBJ databases">
        <title>Study of marine rhodopsin-containing bacteria.</title>
        <authorList>
            <person name="Yoshizawa S."/>
            <person name="Kumagai Y."/>
            <person name="Kogure K."/>
        </authorList>
    </citation>
    <scope>NUCLEOTIDE SEQUENCE [LARGE SCALE GENOMIC DNA]</scope>
    <source>
        <strain evidence="6 7">SAORIC-28</strain>
    </source>
</reference>
<dbReference type="Pfam" id="PF18962">
    <property type="entry name" value="Por_Secre_tail"/>
    <property type="match status" value="1"/>
</dbReference>
<keyword evidence="4" id="KW-0732">Signal</keyword>
<name>A0A271J4E1_9BACT</name>
<dbReference type="Proteomes" id="UP000216339">
    <property type="component" value="Unassembled WGS sequence"/>
</dbReference>
<dbReference type="EMBL" id="MQWD01000001">
    <property type="protein sequence ID" value="PAP78157.1"/>
    <property type="molecule type" value="Genomic_DNA"/>
</dbReference>
<dbReference type="OrthoDB" id="581140at2"/>
<dbReference type="GO" id="GO:0016787">
    <property type="term" value="F:hydrolase activity"/>
    <property type="evidence" value="ECO:0007669"/>
    <property type="project" value="UniProtKB-KW"/>
</dbReference>
<evidence type="ECO:0000313" key="7">
    <source>
        <dbReference type="Proteomes" id="UP000216339"/>
    </source>
</evidence>
<evidence type="ECO:0000313" key="6">
    <source>
        <dbReference type="EMBL" id="PAP78157.1"/>
    </source>
</evidence>
<dbReference type="InterPro" id="IPR044925">
    <property type="entry name" value="His-Me_finger_sf"/>
</dbReference>
<keyword evidence="3" id="KW-0378">Hydrolase</keyword>
<evidence type="ECO:0000256" key="4">
    <source>
        <dbReference type="SAM" id="SignalP"/>
    </source>
</evidence>
<protein>
    <recommendedName>
        <fullName evidence="5">Secretion system C-terminal sorting domain-containing protein</fullName>
    </recommendedName>
</protein>
<keyword evidence="2" id="KW-0540">Nuclease</keyword>
<dbReference type="InterPro" id="IPR007346">
    <property type="entry name" value="Endonuclease-I"/>
</dbReference>
<evidence type="ECO:0000256" key="2">
    <source>
        <dbReference type="ARBA" id="ARBA00022722"/>
    </source>
</evidence>
<organism evidence="6 7">
    <name type="scientific">Rubrivirga marina</name>
    <dbReference type="NCBI Taxonomy" id="1196024"/>
    <lineage>
        <taxon>Bacteria</taxon>
        <taxon>Pseudomonadati</taxon>
        <taxon>Rhodothermota</taxon>
        <taxon>Rhodothermia</taxon>
        <taxon>Rhodothermales</taxon>
        <taxon>Rubricoccaceae</taxon>
        <taxon>Rubrivirga</taxon>
    </lineage>
</organism>
<dbReference type="SUPFAM" id="SSF54060">
    <property type="entry name" value="His-Me finger endonucleases"/>
    <property type="match status" value="1"/>
</dbReference>
<feature type="chain" id="PRO_5013284063" description="Secretion system C-terminal sorting domain-containing protein" evidence="4">
    <location>
        <begin position="20"/>
        <end position="343"/>
    </location>
</feature>
<dbReference type="Pfam" id="PF04231">
    <property type="entry name" value="Endonuclease_1"/>
    <property type="match status" value="1"/>
</dbReference>
<comment type="similarity">
    <text evidence="1">Belongs to the EndA/NucM nuclease family.</text>
</comment>
<feature type="domain" description="Secretion system C-terminal sorting" evidence="5">
    <location>
        <begin position="269"/>
        <end position="340"/>
    </location>
</feature>
<keyword evidence="7" id="KW-1185">Reference proteome</keyword>
<gene>
    <name evidence="6" type="ORF">BSZ37_17815</name>
</gene>
<feature type="signal peptide" evidence="4">
    <location>
        <begin position="1"/>
        <end position="19"/>
    </location>
</feature>
<dbReference type="RefSeq" id="WP_095511836.1">
    <property type="nucleotide sequence ID" value="NZ_MQWD01000001.1"/>
</dbReference>
<comment type="caution">
    <text evidence="6">The sequence shown here is derived from an EMBL/GenBank/DDBJ whole genome shotgun (WGS) entry which is preliminary data.</text>
</comment>
<evidence type="ECO:0000256" key="3">
    <source>
        <dbReference type="ARBA" id="ARBA00022801"/>
    </source>
</evidence>
<evidence type="ECO:0000259" key="5">
    <source>
        <dbReference type="Pfam" id="PF18962"/>
    </source>
</evidence>
<accession>A0A271J4E1</accession>
<proteinExistence type="inferred from homology"/>
<dbReference type="InterPro" id="IPR026444">
    <property type="entry name" value="Secre_tail"/>
</dbReference>